<organism evidence="1 2">
    <name type="scientific">Triticum urartu</name>
    <name type="common">Red wild einkorn</name>
    <name type="synonym">Crithodium urartu</name>
    <dbReference type="NCBI Taxonomy" id="4572"/>
    <lineage>
        <taxon>Eukaryota</taxon>
        <taxon>Viridiplantae</taxon>
        <taxon>Streptophyta</taxon>
        <taxon>Embryophyta</taxon>
        <taxon>Tracheophyta</taxon>
        <taxon>Spermatophyta</taxon>
        <taxon>Magnoliopsida</taxon>
        <taxon>Liliopsida</taxon>
        <taxon>Poales</taxon>
        <taxon>Poaceae</taxon>
        <taxon>BOP clade</taxon>
        <taxon>Pooideae</taxon>
        <taxon>Triticodae</taxon>
        <taxon>Triticeae</taxon>
        <taxon>Triticinae</taxon>
        <taxon>Triticum</taxon>
    </lineage>
</organism>
<dbReference type="Proteomes" id="UP000015106">
    <property type="component" value="Chromosome 3"/>
</dbReference>
<name>A0A8R7TTX0_TRIUA</name>
<dbReference type="EnsemblPlants" id="TuG1812G0300002022.01.T01">
    <property type="protein sequence ID" value="TuG1812G0300002022.01.T01"/>
    <property type="gene ID" value="TuG1812G0300002022.01"/>
</dbReference>
<reference evidence="1" key="2">
    <citation type="submission" date="2018-03" db="EMBL/GenBank/DDBJ databases">
        <title>The Triticum urartu genome reveals the dynamic nature of wheat genome evolution.</title>
        <authorList>
            <person name="Ling H."/>
            <person name="Ma B."/>
            <person name="Shi X."/>
            <person name="Liu H."/>
            <person name="Dong L."/>
            <person name="Sun H."/>
            <person name="Cao Y."/>
            <person name="Gao Q."/>
            <person name="Zheng S."/>
            <person name="Li Y."/>
            <person name="Yu Y."/>
            <person name="Du H."/>
            <person name="Qi M."/>
            <person name="Li Y."/>
            <person name="Yu H."/>
            <person name="Cui Y."/>
            <person name="Wang N."/>
            <person name="Chen C."/>
            <person name="Wu H."/>
            <person name="Zhao Y."/>
            <person name="Zhang J."/>
            <person name="Li Y."/>
            <person name="Zhou W."/>
            <person name="Zhang B."/>
            <person name="Hu W."/>
            <person name="Eijk M."/>
            <person name="Tang J."/>
            <person name="Witsenboer H."/>
            <person name="Zhao S."/>
            <person name="Li Z."/>
            <person name="Zhang A."/>
            <person name="Wang D."/>
            <person name="Liang C."/>
        </authorList>
    </citation>
    <scope>NUCLEOTIDE SEQUENCE [LARGE SCALE GENOMIC DNA]</scope>
    <source>
        <strain evidence="1">cv. G1812</strain>
    </source>
</reference>
<reference evidence="1" key="3">
    <citation type="submission" date="2022-06" db="UniProtKB">
        <authorList>
            <consortium name="EnsemblPlants"/>
        </authorList>
    </citation>
    <scope>IDENTIFICATION</scope>
</reference>
<protein>
    <submittedName>
        <fullName evidence="1">Uncharacterized protein</fullName>
    </submittedName>
</protein>
<evidence type="ECO:0000313" key="2">
    <source>
        <dbReference type="Proteomes" id="UP000015106"/>
    </source>
</evidence>
<accession>A0A8R7TTX0</accession>
<keyword evidence="2" id="KW-1185">Reference proteome</keyword>
<proteinExistence type="predicted"/>
<dbReference type="Gramene" id="TuG1812G0300002022.01.T01">
    <property type="protein sequence ID" value="TuG1812G0300002022.01.T01"/>
    <property type="gene ID" value="TuG1812G0300002022.01"/>
</dbReference>
<reference evidence="2" key="1">
    <citation type="journal article" date="2013" name="Nature">
        <title>Draft genome of the wheat A-genome progenitor Triticum urartu.</title>
        <authorList>
            <person name="Ling H.Q."/>
            <person name="Zhao S."/>
            <person name="Liu D."/>
            <person name="Wang J."/>
            <person name="Sun H."/>
            <person name="Zhang C."/>
            <person name="Fan H."/>
            <person name="Li D."/>
            <person name="Dong L."/>
            <person name="Tao Y."/>
            <person name="Gao C."/>
            <person name="Wu H."/>
            <person name="Li Y."/>
            <person name="Cui Y."/>
            <person name="Guo X."/>
            <person name="Zheng S."/>
            <person name="Wang B."/>
            <person name="Yu K."/>
            <person name="Liang Q."/>
            <person name="Yang W."/>
            <person name="Lou X."/>
            <person name="Chen J."/>
            <person name="Feng M."/>
            <person name="Jian J."/>
            <person name="Zhang X."/>
            <person name="Luo G."/>
            <person name="Jiang Y."/>
            <person name="Liu J."/>
            <person name="Wang Z."/>
            <person name="Sha Y."/>
            <person name="Zhang B."/>
            <person name="Wu H."/>
            <person name="Tang D."/>
            <person name="Shen Q."/>
            <person name="Xue P."/>
            <person name="Zou S."/>
            <person name="Wang X."/>
            <person name="Liu X."/>
            <person name="Wang F."/>
            <person name="Yang Y."/>
            <person name="An X."/>
            <person name="Dong Z."/>
            <person name="Zhang K."/>
            <person name="Zhang X."/>
            <person name="Luo M.C."/>
            <person name="Dvorak J."/>
            <person name="Tong Y."/>
            <person name="Wang J."/>
            <person name="Yang H."/>
            <person name="Li Z."/>
            <person name="Wang D."/>
            <person name="Zhang A."/>
            <person name="Wang J."/>
        </authorList>
    </citation>
    <scope>NUCLEOTIDE SEQUENCE</scope>
    <source>
        <strain evidence="2">cv. G1812</strain>
    </source>
</reference>
<dbReference type="AlphaFoldDB" id="A0A8R7TTX0"/>
<sequence length="111" mass="11689">MLMKSNGSCRLIQCSAGRIEERMDRAAGPSVGRWSLLWTRCREPAVAHGCRLPPGTPRCRGIAIEVCAAPCAAFASAGALASFATQGQRASRRCALAAGSLAVKSLRQRAC</sequence>
<evidence type="ECO:0000313" key="1">
    <source>
        <dbReference type="EnsemblPlants" id="TuG1812G0300002022.01.T01"/>
    </source>
</evidence>